<organism evidence="1 2">
    <name type="scientific">Smittium simulii</name>
    <dbReference type="NCBI Taxonomy" id="133385"/>
    <lineage>
        <taxon>Eukaryota</taxon>
        <taxon>Fungi</taxon>
        <taxon>Fungi incertae sedis</taxon>
        <taxon>Zoopagomycota</taxon>
        <taxon>Kickxellomycotina</taxon>
        <taxon>Harpellomycetes</taxon>
        <taxon>Harpellales</taxon>
        <taxon>Legeriomycetaceae</taxon>
        <taxon>Smittium</taxon>
    </lineage>
</organism>
<dbReference type="EMBL" id="MBFR01000005">
    <property type="protein sequence ID" value="PVU97944.1"/>
    <property type="molecule type" value="Genomic_DNA"/>
</dbReference>
<name>A0A2T9Z086_9FUNG</name>
<dbReference type="AlphaFoldDB" id="A0A2T9Z086"/>
<evidence type="ECO:0000313" key="2">
    <source>
        <dbReference type="Proteomes" id="UP000245383"/>
    </source>
</evidence>
<comment type="caution">
    <text evidence="1">The sequence shown here is derived from an EMBL/GenBank/DDBJ whole genome shotgun (WGS) entry which is preliminary data.</text>
</comment>
<proteinExistence type="predicted"/>
<keyword evidence="2" id="KW-1185">Reference proteome</keyword>
<sequence>MAHVVQQNLNSCLQELAYLEESLSKLYSNIQQQSSSEETVTPTDDFINPESVLSYITKAAKLKNRISQISSKTSELRKRAERIQKINSSQSKLAASKIYQSNKTHVSSGDTPSASRLMVTAQGISVLNTPKENFNTVQIPLVPHTNTYITRESTVNIEKNDIILPKIAKIKSRSRRKQNIPDIN</sequence>
<accession>A0A2T9Z086</accession>
<reference evidence="1 2" key="1">
    <citation type="journal article" date="2018" name="MBio">
        <title>Comparative Genomics Reveals the Core Gene Toolbox for the Fungus-Insect Symbiosis.</title>
        <authorList>
            <person name="Wang Y."/>
            <person name="Stata M."/>
            <person name="Wang W."/>
            <person name="Stajich J.E."/>
            <person name="White M.M."/>
            <person name="Moncalvo J.M."/>
        </authorList>
    </citation>
    <scope>NUCLEOTIDE SEQUENCE [LARGE SCALE GENOMIC DNA]</scope>
    <source>
        <strain evidence="1 2">SWE-8-4</strain>
    </source>
</reference>
<protein>
    <submittedName>
        <fullName evidence="1">Uncharacterized protein</fullName>
    </submittedName>
</protein>
<dbReference type="Proteomes" id="UP000245383">
    <property type="component" value="Unassembled WGS sequence"/>
</dbReference>
<gene>
    <name evidence="1" type="ORF">BB561_000207</name>
</gene>
<evidence type="ECO:0000313" key="1">
    <source>
        <dbReference type="EMBL" id="PVU97944.1"/>
    </source>
</evidence>